<name>A0A6J6LBU7_9ZZZZ</name>
<organism evidence="2">
    <name type="scientific">freshwater metagenome</name>
    <dbReference type="NCBI Taxonomy" id="449393"/>
    <lineage>
        <taxon>unclassified sequences</taxon>
        <taxon>metagenomes</taxon>
        <taxon>ecological metagenomes</taxon>
    </lineage>
</organism>
<keyword evidence="1" id="KW-0812">Transmembrane</keyword>
<proteinExistence type="predicted"/>
<evidence type="ECO:0000313" key="2">
    <source>
        <dbReference type="EMBL" id="CAB4658153.1"/>
    </source>
</evidence>
<keyword evidence="1" id="KW-0472">Membrane</keyword>
<evidence type="ECO:0000256" key="1">
    <source>
        <dbReference type="SAM" id="Phobius"/>
    </source>
</evidence>
<gene>
    <name evidence="2" type="ORF">UFOPK2214_01051</name>
</gene>
<reference evidence="2" key="1">
    <citation type="submission" date="2020-05" db="EMBL/GenBank/DDBJ databases">
        <authorList>
            <person name="Chiriac C."/>
            <person name="Salcher M."/>
            <person name="Ghai R."/>
            <person name="Kavagutti S V."/>
        </authorList>
    </citation>
    <scope>NUCLEOTIDE SEQUENCE</scope>
</reference>
<keyword evidence="1" id="KW-1133">Transmembrane helix</keyword>
<feature type="transmembrane region" description="Helical" evidence="1">
    <location>
        <begin position="40"/>
        <end position="59"/>
    </location>
</feature>
<accession>A0A6J6LBU7</accession>
<protein>
    <submittedName>
        <fullName evidence="2">Unannotated protein</fullName>
    </submittedName>
</protein>
<dbReference type="EMBL" id="CAEZWJ010000033">
    <property type="protein sequence ID" value="CAB4658153.1"/>
    <property type="molecule type" value="Genomic_DNA"/>
</dbReference>
<sequence length="174" mass="18219">MPDIPVGPSPSSGNDRLQALRQSSQSLAGMSTPRKIRIDLLLGVMGILLVIAFLFVSLGSSSPEITTQTSVVAQQEENGGQINLGDALIAISLEEGSFPPEVSVGDQVRIIVTSNTDGTEVARGLDAETIVQSIQETSTVGGRFVVTVSGVESVAEEVASSDTVHLAVIRKFQQ</sequence>
<dbReference type="AlphaFoldDB" id="A0A6J6LBU7"/>